<sequence>MIPTPPPRSVVILGGGTAGWMAANLLQQRWGGSGTTVTLIESKDIGIIGVGEGSTPQLKAFFDELGVGEAEWMPRCNATYKAGIEFVGWSDKPGSERYFHPFATAVDPFTEQTFFQAAALRRRGAAVPAHPDPFFLTTRIARDCRAPLAPANFPFPVQYGYHFDAYLVGATLREIAVGRGVRHEIATIAEVVLGETGDIASLRSDDGRDFAADLFLDASGFRATLIEGALGEPHRGFGDNLFNDSAVVTPTPLPPDGAKAMTSATAASAGWIWHIPLTTRAGNGYVYSSRYIDRDDAAAELRRHCGLPPDAEVRHLSMKCGRVERSWVKNCLAIGLAQGFLEPLEATALHIVLATVKGFTDAWERGDRDGFNASIARRYEGIRDYVVCHYRMAQRRDTDYWRDATSHDRLSDSLKSIITTWFTGGDLEEEVHRQDIAAYYSPMSWHVMLAGYGNFPPPEKLQPLAPSPVDLAEVDRFVSGCALNFPSHAEVLSRLAAAKAA</sequence>
<dbReference type="InterPro" id="IPR033856">
    <property type="entry name" value="Trp_halogen"/>
</dbReference>
<evidence type="ECO:0000313" key="1">
    <source>
        <dbReference type="EMBL" id="GAA4027927.1"/>
    </source>
</evidence>
<organism evidence="1 2">
    <name type="scientific">Sphingomonas rosea</name>
    <dbReference type="NCBI Taxonomy" id="335605"/>
    <lineage>
        <taxon>Bacteria</taxon>
        <taxon>Pseudomonadati</taxon>
        <taxon>Pseudomonadota</taxon>
        <taxon>Alphaproteobacteria</taxon>
        <taxon>Sphingomonadales</taxon>
        <taxon>Sphingomonadaceae</taxon>
        <taxon>Sphingomonas</taxon>
    </lineage>
</organism>
<protein>
    <submittedName>
        <fullName evidence="1">Tryptophan 7-halogenase</fullName>
    </submittedName>
</protein>
<dbReference type="PANTHER" id="PTHR43747">
    <property type="entry name" value="FAD-BINDING PROTEIN"/>
    <property type="match status" value="1"/>
</dbReference>
<proteinExistence type="predicted"/>
<dbReference type="InterPro" id="IPR036188">
    <property type="entry name" value="FAD/NAD-bd_sf"/>
</dbReference>
<dbReference type="Proteomes" id="UP001424459">
    <property type="component" value="Unassembled WGS sequence"/>
</dbReference>
<comment type="caution">
    <text evidence="1">The sequence shown here is derived from an EMBL/GenBank/DDBJ whole genome shotgun (WGS) entry which is preliminary data.</text>
</comment>
<dbReference type="SUPFAM" id="SSF51905">
    <property type="entry name" value="FAD/NAD(P)-binding domain"/>
    <property type="match status" value="1"/>
</dbReference>
<keyword evidence="2" id="KW-1185">Reference proteome</keyword>
<dbReference type="InterPro" id="IPR006905">
    <property type="entry name" value="Flavin_halogenase"/>
</dbReference>
<dbReference type="Gene3D" id="3.50.50.60">
    <property type="entry name" value="FAD/NAD(P)-binding domain"/>
    <property type="match status" value="1"/>
</dbReference>
<dbReference type="Pfam" id="PF04820">
    <property type="entry name" value="Trp_halogenase"/>
    <property type="match status" value="1"/>
</dbReference>
<dbReference type="PANTHER" id="PTHR43747:SF4">
    <property type="entry name" value="FLAVIN-DEPENDENT TRYPTOPHAN HALOGENASE"/>
    <property type="match status" value="1"/>
</dbReference>
<reference evidence="2" key="1">
    <citation type="journal article" date="2019" name="Int. J. Syst. Evol. Microbiol.">
        <title>The Global Catalogue of Microorganisms (GCM) 10K type strain sequencing project: providing services to taxonomists for standard genome sequencing and annotation.</title>
        <authorList>
            <consortium name="The Broad Institute Genomics Platform"/>
            <consortium name="The Broad Institute Genome Sequencing Center for Infectious Disease"/>
            <person name="Wu L."/>
            <person name="Ma J."/>
        </authorList>
    </citation>
    <scope>NUCLEOTIDE SEQUENCE [LARGE SCALE GENOMIC DNA]</scope>
    <source>
        <strain evidence="2">JCM 17564</strain>
    </source>
</reference>
<dbReference type="InterPro" id="IPR050816">
    <property type="entry name" value="Flavin-dep_Halogenase_NPB"/>
</dbReference>
<dbReference type="RefSeq" id="WP_344695226.1">
    <property type="nucleotide sequence ID" value="NZ_BAABBR010000001.1"/>
</dbReference>
<dbReference type="EMBL" id="BAABBR010000001">
    <property type="protein sequence ID" value="GAA4027927.1"/>
    <property type="molecule type" value="Genomic_DNA"/>
</dbReference>
<accession>A0ABP7TLV2</accession>
<dbReference type="PIRSF" id="PIRSF011396">
    <property type="entry name" value="Trp_halogenase"/>
    <property type="match status" value="1"/>
</dbReference>
<name>A0ABP7TLV2_9SPHN</name>
<gene>
    <name evidence="1" type="ORF">GCM10022281_03330</name>
</gene>
<evidence type="ECO:0000313" key="2">
    <source>
        <dbReference type="Proteomes" id="UP001424459"/>
    </source>
</evidence>